<dbReference type="OrthoDB" id="9808744at2"/>
<reference evidence="5" key="1">
    <citation type="submission" date="2019-01" db="EMBL/GenBank/DDBJ databases">
        <title>Draft genomes of a novel of Sporanaerobacter strains.</title>
        <authorList>
            <person name="Ma S."/>
        </authorList>
    </citation>
    <scope>NUCLEOTIDE SEQUENCE [LARGE SCALE GENOMIC DNA]</scope>
    <source>
        <strain evidence="5">NJN-17</strain>
    </source>
</reference>
<dbReference type="InterPro" id="IPR003477">
    <property type="entry name" value="PemK-like"/>
</dbReference>
<dbReference type="EC" id="3.1.-.-" evidence="3"/>
<dbReference type="SUPFAM" id="SSF50118">
    <property type="entry name" value="Cell growth inhibitor/plasmid maintenance toxic component"/>
    <property type="match status" value="1"/>
</dbReference>
<dbReference type="Gene3D" id="2.30.30.110">
    <property type="match status" value="1"/>
</dbReference>
<dbReference type="InterPro" id="IPR011067">
    <property type="entry name" value="Plasmid_toxin/cell-grow_inhib"/>
</dbReference>
<keyword evidence="5" id="KW-1185">Reference proteome</keyword>
<keyword evidence="2" id="KW-1277">Toxin-antitoxin system</keyword>
<evidence type="ECO:0000256" key="1">
    <source>
        <dbReference type="ARBA" id="ARBA00007521"/>
    </source>
</evidence>
<dbReference type="Proteomes" id="UP000287969">
    <property type="component" value="Chromosome"/>
</dbReference>
<dbReference type="PANTHER" id="PTHR33988">
    <property type="entry name" value="ENDORIBONUCLEASE MAZF-RELATED"/>
    <property type="match status" value="1"/>
</dbReference>
<gene>
    <name evidence="4" type="ORF">EQM13_05085</name>
</gene>
<dbReference type="GO" id="GO:0006402">
    <property type="term" value="P:mRNA catabolic process"/>
    <property type="evidence" value="ECO:0007669"/>
    <property type="project" value="TreeGrafter"/>
</dbReference>
<dbReference type="PIRSF" id="PIRSF033490">
    <property type="entry name" value="MazF"/>
    <property type="match status" value="1"/>
</dbReference>
<dbReference type="Pfam" id="PF02452">
    <property type="entry name" value="PemK_toxin"/>
    <property type="match status" value="1"/>
</dbReference>
<dbReference type="AlphaFoldDB" id="A0A410QAH3"/>
<keyword evidence="3" id="KW-0255">Endonuclease</keyword>
<evidence type="ECO:0000313" key="5">
    <source>
        <dbReference type="Proteomes" id="UP000287969"/>
    </source>
</evidence>
<proteinExistence type="inferred from homology"/>
<dbReference type="GO" id="GO:0004521">
    <property type="term" value="F:RNA endonuclease activity"/>
    <property type="evidence" value="ECO:0007669"/>
    <property type="project" value="TreeGrafter"/>
</dbReference>
<dbReference type="RefSeq" id="WP_128752131.1">
    <property type="nucleotide sequence ID" value="NZ_CP035282.1"/>
</dbReference>
<keyword evidence="3" id="KW-0540">Nuclease</keyword>
<comment type="function">
    <text evidence="3">Toxic component of a type II toxin-antitoxin (TA) system.</text>
</comment>
<keyword evidence="3" id="KW-0378">Hydrolase</keyword>
<dbReference type="GO" id="GO:0003677">
    <property type="term" value="F:DNA binding"/>
    <property type="evidence" value="ECO:0007669"/>
    <property type="project" value="InterPro"/>
</dbReference>
<evidence type="ECO:0000256" key="3">
    <source>
        <dbReference type="PIRNR" id="PIRNR033490"/>
    </source>
</evidence>
<name>A0A410QAH3_9FIRM</name>
<organism evidence="4 5">
    <name type="scientific">Acidilutibacter cellobiosedens</name>
    <dbReference type="NCBI Taxonomy" id="2507161"/>
    <lineage>
        <taxon>Bacteria</taxon>
        <taxon>Bacillati</taxon>
        <taxon>Bacillota</taxon>
        <taxon>Tissierellia</taxon>
        <taxon>Tissierellales</taxon>
        <taxon>Acidilutibacteraceae</taxon>
        <taxon>Acidilutibacter</taxon>
    </lineage>
</organism>
<dbReference type="KEGG" id="spoa:EQM13_05085"/>
<evidence type="ECO:0000313" key="4">
    <source>
        <dbReference type="EMBL" id="QAT61001.1"/>
    </source>
</evidence>
<accession>A0A410QAH3</accession>
<dbReference type="PANTHER" id="PTHR33988:SF2">
    <property type="entry name" value="ENDORIBONUCLEASE MAZF"/>
    <property type="match status" value="1"/>
</dbReference>
<sequence length="118" mass="12999">MNDCIMRGDIFCANLNNGIGAEQRGYRPVLIIQNNIGNKFSPTVIVAVITGQIHHKARLPTHCQLSSHSALSIPSMALLEQITTIDKRRLKKYIGRISEEEISCINKALSISVGLESL</sequence>
<dbReference type="GO" id="GO:0016787">
    <property type="term" value="F:hydrolase activity"/>
    <property type="evidence" value="ECO:0007669"/>
    <property type="project" value="UniProtKB-KW"/>
</dbReference>
<dbReference type="EMBL" id="CP035282">
    <property type="protein sequence ID" value="QAT61001.1"/>
    <property type="molecule type" value="Genomic_DNA"/>
</dbReference>
<protein>
    <recommendedName>
        <fullName evidence="3">mRNA interferase</fullName>
        <ecNumber evidence="3">3.1.-.-</ecNumber>
    </recommendedName>
</protein>
<evidence type="ECO:0000256" key="2">
    <source>
        <dbReference type="ARBA" id="ARBA00022649"/>
    </source>
</evidence>
<dbReference type="GO" id="GO:0016075">
    <property type="term" value="P:rRNA catabolic process"/>
    <property type="evidence" value="ECO:0007669"/>
    <property type="project" value="TreeGrafter"/>
</dbReference>
<comment type="similarity">
    <text evidence="1 3">Belongs to the PemK/MazF family.</text>
</comment>